<feature type="region of interest" description="Disordered" evidence="1">
    <location>
        <begin position="98"/>
        <end position="118"/>
    </location>
</feature>
<feature type="region of interest" description="Disordered" evidence="1">
    <location>
        <begin position="1"/>
        <end position="81"/>
    </location>
</feature>
<dbReference type="OrthoDB" id="3797248at2759"/>
<name>A0A9P4KC20_9PLEO</name>
<evidence type="ECO:0000256" key="1">
    <source>
        <dbReference type="SAM" id="MobiDB-lite"/>
    </source>
</evidence>
<protein>
    <submittedName>
        <fullName evidence="2">Uncharacterized protein</fullName>
    </submittedName>
</protein>
<organism evidence="2 3">
    <name type="scientific">Lojkania enalia</name>
    <dbReference type="NCBI Taxonomy" id="147567"/>
    <lineage>
        <taxon>Eukaryota</taxon>
        <taxon>Fungi</taxon>
        <taxon>Dikarya</taxon>
        <taxon>Ascomycota</taxon>
        <taxon>Pezizomycotina</taxon>
        <taxon>Dothideomycetes</taxon>
        <taxon>Pleosporomycetidae</taxon>
        <taxon>Pleosporales</taxon>
        <taxon>Pleosporales incertae sedis</taxon>
        <taxon>Lojkania</taxon>
    </lineage>
</organism>
<keyword evidence="3" id="KW-1185">Reference proteome</keyword>
<dbReference type="EMBL" id="ML986602">
    <property type="protein sequence ID" value="KAF2265936.1"/>
    <property type="molecule type" value="Genomic_DNA"/>
</dbReference>
<reference evidence="3" key="1">
    <citation type="journal article" date="2020" name="Stud. Mycol.">
        <title>101 Dothideomycetes genomes: A test case for predicting lifestyles and emergence of pathogens.</title>
        <authorList>
            <person name="Haridas S."/>
            <person name="Albert R."/>
            <person name="Binder M."/>
            <person name="Bloem J."/>
            <person name="LaButti K."/>
            <person name="Salamov A."/>
            <person name="Andreopoulos B."/>
            <person name="Baker S."/>
            <person name="Barry K."/>
            <person name="Bills G."/>
            <person name="Bluhm B."/>
            <person name="Cannon C."/>
            <person name="Castanera R."/>
            <person name="Culley D."/>
            <person name="Daum C."/>
            <person name="Ezra D."/>
            <person name="Gonzalez J."/>
            <person name="Henrissat B."/>
            <person name="Kuo A."/>
            <person name="Liang C."/>
            <person name="Lipzen A."/>
            <person name="Lutzoni F."/>
            <person name="Magnuson J."/>
            <person name="Mondo S."/>
            <person name="Nolan M."/>
            <person name="Ohm R."/>
            <person name="Pangilinan J."/>
            <person name="Park H.-J."/>
            <person name="Ramirez L."/>
            <person name="Alfaro M."/>
            <person name="Sun H."/>
            <person name="Tritt A."/>
            <person name="Yoshinaga Y."/>
            <person name="Zwiers L.-H."/>
            <person name="Turgeon B."/>
            <person name="Goodwin S."/>
            <person name="Spatafora J."/>
            <person name="Crous P."/>
            <person name="Grigoriev I."/>
        </authorList>
    </citation>
    <scope>NUCLEOTIDE SEQUENCE [LARGE SCALE GENOMIC DNA]</scope>
    <source>
        <strain evidence="3">CBS 304.66</strain>
    </source>
</reference>
<dbReference type="Proteomes" id="UP000800093">
    <property type="component" value="Unassembled WGS sequence"/>
</dbReference>
<comment type="caution">
    <text evidence="2">The sequence shown here is derived from an EMBL/GenBank/DDBJ whole genome shotgun (WGS) entry which is preliminary data.</text>
</comment>
<dbReference type="AlphaFoldDB" id="A0A9P4KC20"/>
<gene>
    <name evidence="2" type="ORF">CC78DRAFT_578787</name>
</gene>
<evidence type="ECO:0000313" key="2">
    <source>
        <dbReference type="EMBL" id="KAF2265936.1"/>
    </source>
</evidence>
<evidence type="ECO:0000313" key="3">
    <source>
        <dbReference type="Proteomes" id="UP000800093"/>
    </source>
</evidence>
<proteinExistence type="predicted"/>
<feature type="compositionally biased region" description="Low complexity" evidence="1">
    <location>
        <begin position="55"/>
        <end position="77"/>
    </location>
</feature>
<sequence length="118" mass="12609">MSTSGPRYHIPFPTNYLALNTRPSKPTPSADVTSPESEVPSHNFLSNRPAVPRHSSISSNSSDSSTSTMPESPTSNTFDASPVIKQSVPTFLALNSKYAAPPAKPTPVVQSAFLSNRH</sequence>
<accession>A0A9P4KC20</accession>
<feature type="compositionally biased region" description="Polar residues" evidence="1">
    <location>
        <begin position="108"/>
        <end position="118"/>
    </location>
</feature>